<dbReference type="InterPro" id="IPR010982">
    <property type="entry name" value="Lambda_DNA-bd_dom_sf"/>
</dbReference>
<dbReference type="Proteomes" id="UP000032066">
    <property type="component" value="Unassembled WGS sequence"/>
</dbReference>
<keyword evidence="3" id="KW-1185">Reference proteome</keyword>
<dbReference type="SUPFAM" id="SSF50475">
    <property type="entry name" value="FMN-binding split barrel"/>
    <property type="match status" value="1"/>
</dbReference>
<dbReference type="Pfam" id="PF12900">
    <property type="entry name" value="Pyridox_ox_2"/>
    <property type="match status" value="1"/>
</dbReference>
<dbReference type="Pfam" id="PF01381">
    <property type="entry name" value="HTH_3"/>
    <property type="match status" value="1"/>
</dbReference>
<dbReference type="InterPro" id="IPR001387">
    <property type="entry name" value="Cro/C1-type_HTH"/>
</dbReference>
<evidence type="ECO:0000313" key="3">
    <source>
        <dbReference type="Proteomes" id="UP000032066"/>
    </source>
</evidence>
<gene>
    <name evidence="2" type="ORF">TR51_01830</name>
</gene>
<sequence length="207" mass="21821">MGSRVRRRRQSLGLSPADLADRAGLSPERLARLESSGTADGAVLARLAAALGTSAAELLGGPGPRADRTRRGAVHPVLAELSEEECWARLTPGGVGRVSVPTDDGPVVLPVNYRVHDGVVLYRTAGTGILASPTGRRVAFEVDGFDTQRRSGWSVLVSGTAFVVDDPDAVEQMLSRADPDPWPAGERATWMGVAPSHVTGRVLAPRE</sequence>
<dbReference type="Gene3D" id="1.10.260.40">
    <property type="entry name" value="lambda repressor-like DNA-binding domains"/>
    <property type="match status" value="1"/>
</dbReference>
<protein>
    <recommendedName>
        <fullName evidence="1">HTH cro/C1-type domain-containing protein</fullName>
    </recommendedName>
</protein>
<feature type="domain" description="HTH cro/C1-type" evidence="1">
    <location>
        <begin position="5"/>
        <end position="58"/>
    </location>
</feature>
<comment type="caution">
    <text evidence="2">The sequence shown here is derived from an EMBL/GenBank/DDBJ whole genome shotgun (WGS) entry which is preliminary data.</text>
</comment>
<dbReference type="SMART" id="SM00530">
    <property type="entry name" value="HTH_XRE"/>
    <property type="match status" value="1"/>
</dbReference>
<dbReference type="SUPFAM" id="SSF47413">
    <property type="entry name" value="lambda repressor-like DNA-binding domains"/>
    <property type="match status" value="1"/>
</dbReference>
<dbReference type="InterPro" id="IPR024747">
    <property type="entry name" value="Pyridox_Oxase-rel"/>
</dbReference>
<dbReference type="AlphaFoldDB" id="A0A0D0Q1H1"/>
<dbReference type="CDD" id="cd00093">
    <property type="entry name" value="HTH_XRE"/>
    <property type="match status" value="1"/>
</dbReference>
<name>A0A0D0Q1H1_KITGR</name>
<dbReference type="EMBL" id="JXZB01000001">
    <property type="protein sequence ID" value="KIQ66392.1"/>
    <property type="molecule type" value="Genomic_DNA"/>
</dbReference>
<dbReference type="PATRIC" id="fig|2064.6.peg.414"/>
<dbReference type="PROSITE" id="PS50943">
    <property type="entry name" value="HTH_CROC1"/>
    <property type="match status" value="1"/>
</dbReference>
<reference evidence="2 3" key="1">
    <citation type="submission" date="2015-02" db="EMBL/GenBank/DDBJ databases">
        <title>Draft genome sequence of Kitasatospora griseola MF730-N6, a bafilomycin, terpentecin and satosporin producer.</title>
        <authorList>
            <person name="Arens J.C."/>
            <person name="Haltli B."/>
            <person name="Kerr R.G."/>
        </authorList>
    </citation>
    <scope>NUCLEOTIDE SEQUENCE [LARGE SCALE GENOMIC DNA]</scope>
    <source>
        <strain evidence="2 3">MF730-N6</strain>
    </source>
</reference>
<proteinExistence type="predicted"/>
<evidence type="ECO:0000259" key="1">
    <source>
        <dbReference type="PROSITE" id="PS50943"/>
    </source>
</evidence>
<accession>A0A0D0Q1H1</accession>
<evidence type="ECO:0000313" key="2">
    <source>
        <dbReference type="EMBL" id="KIQ66392.1"/>
    </source>
</evidence>
<dbReference type="Gene3D" id="2.30.110.10">
    <property type="entry name" value="Electron Transport, Fmn-binding Protein, Chain A"/>
    <property type="match status" value="1"/>
</dbReference>
<dbReference type="GO" id="GO:0003677">
    <property type="term" value="F:DNA binding"/>
    <property type="evidence" value="ECO:0007669"/>
    <property type="project" value="InterPro"/>
</dbReference>
<dbReference type="InterPro" id="IPR012349">
    <property type="entry name" value="Split_barrel_FMN-bd"/>
</dbReference>
<dbReference type="STRING" id="2064.TR51_01830"/>
<organism evidence="2 3">
    <name type="scientific">Kitasatospora griseola</name>
    <name type="common">Streptomyces griseolosporeus</name>
    <dbReference type="NCBI Taxonomy" id="2064"/>
    <lineage>
        <taxon>Bacteria</taxon>
        <taxon>Bacillati</taxon>
        <taxon>Actinomycetota</taxon>
        <taxon>Actinomycetes</taxon>
        <taxon>Kitasatosporales</taxon>
        <taxon>Streptomycetaceae</taxon>
        <taxon>Kitasatospora</taxon>
    </lineage>
</organism>